<dbReference type="OrthoDB" id="9794348at2"/>
<dbReference type="Pfam" id="PF00578">
    <property type="entry name" value="AhpC-TSA"/>
    <property type="match status" value="1"/>
</dbReference>
<dbReference type="STRING" id="475255.SAMN04488101_101793"/>
<reference evidence="6 7" key="1">
    <citation type="submission" date="2017-04" db="EMBL/GenBank/DDBJ databases">
        <authorList>
            <person name="Afonso C.L."/>
            <person name="Miller P.J."/>
            <person name="Scott M.A."/>
            <person name="Spackman E."/>
            <person name="Goraichik I."/>
            <person name="Dimitrov K.M."/>
            <person name="Suarez D.L."/>
            <person name="Swayne D.E."/>
        </authorList>
    </citation>
    <scope>NUCLEOTIDE SEQUENCE [LARGE SCALE GENOMIC DNA]</scope>
    <source>
        <strain evidence="6 7">DSM 19625</strain>
    </source>
</reference>
<evidence type="ECO:0000256" key="4">
    <source>
        <dbReference type="ARBA" id="ARBA00023284"/>
    </source>
</evidence>
<dbReference type="GO" id="GO:0016491">
    <property type="term" value="F:oxidoreductase activity"/>
    <property type="evidence" value="ECO:0007669"/>
    <property type="project" value="InterPro"/>
</dbReference>
<dbReference type="SUPFAM" id="SSF52833">
    <property type="entry name" value="Thioredoxin-like"/>
    <property type="match status" value="1"/>
</dbReference>
<sequence>MKNRGLIIVVVIITVFFAEPIYAQQSGLFQINGTFSNISNVEKVILEYSRAEGQIKDTLLVTNGQYAFSGKINEPQVITLKVEYFADKESKRRQERTAKDFAYVYIDPSEITISSENEFRNITVEGSKWQHDYVELMNGQKFWADSAKRALAVFRSYQSKGDTVNMHRTDGDYIGAFEQMNKRVMLPYIKAKPQSPLALYALKTYAGVDVKNYQEIEQLFQSLSPEIRQMPSAQKYAAYLRKISTAASGAMAPDFTLLDTVGKKVKLSSFKGKYVFLDFWASWCGPCMAEMPSVVRAYNGYKNKNFTVVGISSDTPDNSEKWMKAIRTNNLFWTQLIQDRGNVSKLYNVTSIPRNFLINPEGEIIANDLMGEKLEEKLKEIFRK</sequence>
<dbReference type="InterPro" id="IPR025380">
    <property type="entry name" value="DUF4369"/>
</dbReference>
<dbReference type="AlphaFoldDB" id="A0A1W2AQ88"/>
<organism evidence="6 7">
    <name type="scientific">Pedobacter nyackensis</name>
    <dbReference type="NCBI Taxonomy" id="475255"/>
    <lineage>
        <taxon>Bacteria</taxon>
        <taxon>Pseudomonadati</taxon>
        <taxon>Bacteroidota</taxon>
        <taxon>Sphingobacteriia</taxon>
        <taxon>Sphingobacteriales</taxon>
        <taxon>Sphingobacteriaceae</taxon>
        <taxon>Pedobacter</taxon>
    </lineage>
</organism>
<dbReference type="InterPro" id="IPR017937">
    <property type="entry name" value="Thioredoxin_CS"/>
</dbReference>
<dbReference type="PROSITE" id="PS51352">
    <property type="entry name" value="THIOREDOXIN_2"/>
    <property type="match status" value="1"/>
</dbReference>
<dbReference type="GO" id="GO:0017004">
    <property type="term" value="P:cytochrome complex assembly"/>
    <property type="evidence" value="ECO:0007669"/>
    <property type="project" value="UniProtKB-KW"/>
</dbReference>
<dbReference type="Proteomes" id="UP000192678">
    <property type="component" value="Unassembled WGS sequence"/>
</dbReference>
<evidence type="ECO:0000256" key="2">
    <source>
        <dbReference type="ARBA" id="ARBA00022748"/>
    </source>
</evidence>
<gene>
    <name evidence="6" type="ORF">SAMN04488101_101793</name>
</gene>
<dbReference type="Pfam" id="PF14289">
    <property type="entry name" value="DUF4369"/>
    <property type="match status" value="1"/>
</dbReference>
<dbReference type="EMBL" id="FWYB01000001">
    <property type="protein sequence ID" value="SMC62368.1"/>
    <property type="molecule type" value="Genomic_DNA"/>
</dbReference>
<dbReference type="PROSITE" id="PS00194">
    <property type="entry name" value="THIOREDOXIN_1"/>
    <property type="match status" value="1"/>
</dbReference>
<keyword evidence="7" id="KW-1185">Reference proteome</keyword>
<dbReference type="CDD" id="cd02966">
    <property type="entry name" value="TlpA_like_family"/>
    <property type="match status" value="1"/>
</dbReference>
<keyword evidence="3" id="KW-1015">Disulfide bond</keyword>
<evidence type="ECO:0000256" key="1">
    <source>
        <dbReference type="ARBA" id="ARBA00004196"/>
    </source>
</evidence>
<name>A0A1W2AQ88_9SPHI</name>
<proteinExistence type="predicted"/>
<dbReference type="RefSeq" id="WP_159452602.1">
    <property type="nucleotide sequence ID" value="NZ_FWYB01000001.1"/>
</dbReference>
<dbReference type="InterPro" id="IPR013766">
    <property type="entry name" value="Thioredoxin_domain"/>
</dbReference>
<keyword evidence="4" id="KW-0676">Redox-active center</keyword>
<evidence type="ECO:0000259" key="5">
    <source>
        <dbReference type="PROSITE" id="PS51352"/>
    </source>
</evidence>
<dbReference type="PANTHER" id="PTHR42852:SF6">
    <property type="entry name" value="THIOL:DISULFIDE INTERCHANGE PROTEIN DSBE"/>
    <property type="match status" value="1"/>
</dbReference>
<feature type="domain" description="Thioredoxin" evidence="5">
    <location>
        <begin position="246"/>
        <end position="384"/>
    </location>
</feature>
<dbReference type="InterPro" id="IPR000866">
    <property type="entry name" value="AhpC/TSA"/>
</dbReference>
<dbReference type="GO" id="GO:0016209">
    <property type="term" value="F:antioxidant activity"/>
    <property type="evidence" value="ECO:0007669"/>
    <property type="project" value="InterPro"/>
</dbReference>
<comment type="subcellular location">
    <subcellularLocation>
        <location evidence="1">Cell envelope</location>
    </subcellularLocation>
</comment>
<dbReference type="GO" id="GO:0030313">
    <property type="term" value="C:cell envelope"/>
    <property type="evidence" value="ECO:0007669"/>
    <property type="project" value="UniProtKB-SubCell"/>
</dbReference>
<dbReference type="PANTHER" id="PTHR42852">
    <property type="entry name" value="THIOL:DISULFIDE INTERCHANGE PROTEIN DSBE"/>
    <property type="match status" value="1"/>
</dbReference>
<keyword evidence="2" id="KW-0201">Cytochrome c-type biogenesis</keyword>
<dbReference type="InterPro" id="IPR036249">
    <property type="entry name" value="Thioredoxin-like_sf"/>
</dbReference>
<protein>
    <submittedName>
        <fullName evidence="6">Peroxiredoxin</fullName>
    </submittedName>
</protein>
<evidence type="ECO:0000313" key="6">
    <source>
        <dbReference type="EMBL" id="SMC62368.1"/>
    </source>
</evidence>
<accession>A0A1W2AQ88</accession>
<evidence type="ECO:0000313" key="7">
    <source>
        <dbReference type="Proteomes" id="UP000192678"/>
    </source>
</evidence>
<dbReference type="Gene3D" id="3.40.30.10">
    <property type="entry name" value="Glutaredoxin"/>
    <property type="match status" value="1"/>
</dbReference>
<evidence type="ECO:0000256" key="3">
    <source>
        <dbReference type="ARBA" id="ARBA00023157"/>
    </source>
</evidence>
<dbReference type="InterPro" id="IPR050553">
    <property type="entry name" value="Thioredoxin_ResA/DsbE_sf"/>
</dbReference>